<keyword evidence="1" id="KW-0732">Signal</keyword>
<reference evidence="2 3" key="2">
    <citation type="submission" date="2018-10" db="EMBL/GenBank/DDBJ databases">
        <authorList>
            <consortium name="Pathogen Informatics"/>
        </authorList>
    </citation>
    <scope>NUCLEOTIDE SEQUENCE [LARGE SCALE GENOMIC DNA]</scope>
</reference>
<evidence type="ECO:0000313" key="2">
    <source>
        <dbReference type="EMBL" id="VDD93917.1"/>
    </source>
</evidence>
<evidence type="ECO:0000313" key="4">
    <source>
        <dbReference type="WBParaSite" id="EVEC_0000922701-mRNA-1"/>
    </source>
</evidence>
<feature type="signal peptide" evidence="1">
    <location>
        <begin position="1"/>
        <end position="18"/>
    </location>
</feature>
<dbReference type="EMBL" id="UXUI01009546">
    <property type="protein sequence ID" value="VDD93917.1"/>
    <property type="molecule type" value="Genomic_DNA"/>
</dbReference>
<protein>
    <submittedName>
        <fullName evidence="4">DUF148 domain-containing protein</fullName>
    </submittedName>
</protein>
<keyword evidence="3" id="KW-1185">Reference proteome</keyword>
<sequence length="237" mass="27378">MVRWTLLVFMSLFCGAVSELQLENAGLHEKEVCNMCQELKKGNSIAVGDLKEQFAKDNRDAHKAFREIENNLNEINEKVWWLPKNDLAQLHNESQSVRDAVLKKALALNEIDEKTNAIREKIEIYEAEKETNRAKAIEQWSMLLIARKRLHNLEKLFLDVLNLAEDLAAVAHMDRLRVLANNVAKKLKEVIDYYENNTVVMQNIHSGLHEVAVKKVELQTKNVGQKKKCSFLFFFCD</sequence>
<evidence type="ECO:0000256" key="1">
    <source>
        <dbReference type="SAM" id="SignalP"/>
    </source>
</evidence>
<dbReference type="AlphaFoldDB" id="A0A0N4VEV3"/>
<gene>
    <name evidence="2" type="ORF">EVEC_LOCUS8668</name>
</gene>
<proteinExistence type="predicted"/>
<evidence type="ECO:0000313" key="3">
    <source>
        <dbReference type="Proteomes" id="UP000274131"/>
    </source>
</evidence>
<dbReference type="Proteomes" id="UP000274131">
    <property type="component" value="Unassembled WGS sequence"/>
</dbReference>
<feature type="chain" id="PRO_5043122865" evidence="1">
    <location>
        <begin position="19"/>
        <end position="237"/>
    </location>
</feature>
<dbReference type="WBParaSite" id="EVEC_0000922701-mRNA-1">
    <property type="protein sequence ID" value="EVEC_0000922701-mRNA-1"/>
    <property type="gene ID" value="EVEC_0000922701"/>
</dbReference>
<name>A0A0N4VEV3_ENTVE</name>
<accession>A0A0N4VEV3</accession>
<organism evidence="4">
    <name type="scientific">Enterobius vermicularis</name>
    <name type="common">Human pinworm</name>
    <dbReference type="NCBI Taxonomy" id="51028"/>
    <lineage>
        <taxon>Eukaryota</taxon>
        <taxon>Metazoa</taxon>
        <taxon>Ecdysozoa</taxon>
        <taxon>Nematoda</taxon>
        <taxon>Chromadorea</taxon>
        <taxon>Rhabditida</taxon>
        <taxon>Spirurina</taxon>
        <taxon>Oxyuridomorpha</taxon>
        <taxon>Oxyuroidea</taxon>
        <taxon>Oxyuridae</taxon>
        <taxon>Enterobius</taxon>
    </lineage>
</organism>
<reference evidence="4" key="1">
    <citation type="submission" date="2017-02" db="UniProtKB">
        <authorList>
            <consortium name="WormBaseParasite"/>
        </authorList>
    </citation>
    <scope>IDENTIFICATION</scope>
</reference>